<dbReference type="EMBL" id="JBHTAP010000001">
    <property type="protein sequence ID" value="MFC7235790.1"/>
    <property type="molecule type" value="Genomic_DNA"/>
</dbReference>
<sequence length="282" mass="29831">MDLDSETLFDVAAGAIAAVAVLFFMFSVDTGLSPVTTVAAVLAFAGGVFAVSQRDDDRTLMLVGYAVVVVTVVGLVARVVGVFRAGSAAVVAALLVVALAIFLLRERLDEDGRLATPGRARAVFAVLLVLAVAVVAVDVGTGGLTYDLDAESEVTVPTGDERHGRLTVATLVASNPTPLPERVEAPQYNACTAGDWSAYRFETEPGEPTREAQVRAYVDDGYNEHVLSFGERRFPVELNVNGRNVSGETFPVEVASECPDNTSGDPYVVLFPDPDTPRRIAV</sequence>
<dbReference type="Proteomes" id="UP001596398">
    <property type="component" value="Unassembled WGS sequence"/>
</dbReference>
<keyword evidence="1" id="KW-0812">Transmembrane</keyword>
<keyword evidence="1" id="KW-0472">Membrane</keyword>
<feature type="transmembrane region" description="Helical" evidence="1">
    <location>
        <begin position="59"/>
        <end position="80"/>
    </location>
</feature>
<organism evidence="2 3">
    <name type="scientific">Halosegnis marinus</name>
    <dbReference type="NCBI Taxonomy" id="3034023"/>
    <lineage>
        <taxon>Archaea</taxon>
        <taxon>Methanobacteriati</taxon>
        <taxon>Methanobacteriota</taxon>
        <taxon>Stenosarchaea group</taxon>
        <taxon>Halobacteria</taxon>
        <taxon>Halobacteriales</taxon>
        <taxon>Natronomonadaceae</taxon>
        <taxon>Halosegnis</taxon>
    </lineage>
</organism>
<evidence type="ECO:0000313" key="3">
    <source>
        <dbReference type="Proteomes" id="UP001596398"/>
    </source>
</evidence>
<protein>
    <submittedName>
        <fullName evidence="2">Uncharacterized protein</fullName>
    </submittedName>
</protein>
<evidence type="ECO:0000313" key="2">
    <source>
        <dbReference type="EMBL" id="MFC7235790.1"/>
    </source>
</evidence>
<dbReference type="RefSeq" id="WP_276233932.1">
    <property type="nucleotide sequence ID" value="NZ_CP119802.1"/>
</dbReference>
<comment type="caution">
    <text evidence="2">The sequence shown here is derived from an EMBL/GenBank/DDBJ whole genome shotgun (WGS) entry which is preliminary data.</text>
</comment>
<feature type="transmembrane region" description="Helical" evidence="1">
    <location>
        <begin position="86"/>
        <end position="104"/>
    </location>
</feature>
<feature type="transmembrane region" description="Helical" evidence="1">
    <location>
        <begin position="32"/>
        <end position="52"/>
    </location>
</feature>
<keyword evidence="3" id="KW-1185">Reference proteome</keyword>
<dbReference type="AlphaFoldDB" id="A0ABD5ZR97"/>
<keyword evidence="1" id="KW-1133">Transmembrane helix</keyword>
<gene>
    <name evidence="2" type="ORF">ACFQJ4_10730</name>
</gene>
<evidence type="ECO:0000256" key="1">
    <source>
        <dbReference type="SAM" id="Phobius"/>
    </source>
</evidence>
<name>A0ABD5ZR97_9EURY</name>
<feature type="transmembrane region" description="Helical" evidence="1">
    <location>
        <begin position="124"/>
        <end position="146"/>
    </location>
</feature>
<accession>A0ABD5ZR97</accession>
<reference evidence="2 3" key="1">
    <citation type="journal article" date="2019" name="Int. J. Syst. Evol. Microbiol.">
        <title>The Global Catalogue of Microorganisms (GCM) 10K type strain sequencing project: providing services to taxonomists for standard genome sequencing and annotation.</title>
        <authorList>
            <consortium name="The Broad Institute Genomics Platform"/>
            <consortium name="The Broad Institute Genome Sequencing Center for Infectious Disease"/>
            <person name="Wu L."/>
            <person name="Ma J."/>
        </authorList>
    </citation>
    <scope>NUCLEOTIDE SEQUENCE [LARGE SCALE GENOMIC DNA]</scope>
    <source>
        <strain evidence="2 3">DT85</strain>
    </source>
</reference>
<proteinExistence type="predicted"/>
<feature type="transmembrane region" description="Helical" evidence="1">
    <location>
        <begin position="7"/>
        <end position="26"/>
    </location>
</feature>
<dbReference type="GeneID" id="79267488"/>